<dbReference type="EMBL" id="CP076723">
    <property type="protein sequence ID" value="QWV91959.1"/>
    <property type="molecule type" value="Genomic_DNA"/>
</dbReference>
<reference evidence="2 3" key="1">
    <citation type="submission" date="2021-06" db="EMBL/GenBank/DDBJ databases">
        <title>Gemonas diversity in paddy soil.</title>
        <authorList>
            <person name="Liu G."/>
        </authorList>
    </citation>
    <scope>NUCLEOTIDE SEQUENCE [LARGE SCALE GENOMIC DNA]</scope>
    <source>
        <strain evidence="2 3">RG10</strain>
    </source>
</reference>
<feature type="transmembrane region" description="Helical" evidence="1">
    <location>
        <begin position="107"/>
        <end position="125"/>
    </location>
</feature>
<feature type="transmembrane region" description="Helical" evidence="1">
    <location>
        <begin position="271"/>
        <end position="293"/>
    </location>
</feature>
<keyword evidence="1" id="KW-0472">Membrane</keyword>
<protein>
    <submittedName>
        <fullName evidence="2">Oligosaccharide repeat unit polymerase</fullName>
    </submittedName>
</protein>
<feature type="transmembrane region" description="Helical" evidence="1">
    <location>
        <begin position="39"/>
        <end position="58"/>
    </location>
</feature>
<feature type="transmembrane region" description="Helical" evidence="1">
    <location>
        <begin position="461"/>
        <end position="481"/>
    </location>
</feature>
<gene>
    <name evidence="2" type="ORF">KP004_12055</name>
</gene>
<dbReference type="Proteomes" id="UP000683557">
    <property type="component" value="Chromosome"/>
</dbReference>
<feature type="transmembrane region" description="Helical" evidence="1">
    <location>
        <begin position="152"/>
        <end position="171"/>
    </location>
</feature>
<keyword evidence="3" id="KW-1185">Reference proteome</keyword>
<accession>A0ABX8J5J2</accession>
<name>A0ABX8J5J2_9BACT</name>
<dbReference type="InterPro" id="IPR029468">
    <property type="entry name" value="O-ag_pol_Wzy"/>
</dbReference>
<keyword evidence="1" id="KW-1133">Transmembrane helix</keyword>
<dbReference type="Pfam" id="PF14296">
    <property type="entry name" value="O-ag_pol_Wzy"/>
    <property type="match status" value="1"/>
</dbReference>
<keyword evidence="1" id="KW-0812">Transmembrane</keyword>
<feature type="transmembrane region" description="Helical" evidence="1">
    <location>
        <begin position="398"/>
        <end position="416"/>
    </location>
</feature>
<feature type="transmembrane region" description="Helical" evidence="1">
    <location>
        <begin position="14"/>
        <end position="33"/>
    </location>
</feature>
<evidence type="ECO:0000256" key="1">
    <source>
        <dbReference type="SAM" id="Phobius"/>
    </source>
</evidence>
<feature type="transmembrane region" description="Helical" evidence="1">
    <location>
        <begin position="428"/>
        <end position="449"/>
    </location>
</feature>
<evidence type="ECO:0000313" key="2">
    <source>
        <dbReference type="EMBL" id="QWV91959.1"/>
    </source>
</evidence>
<proteinExistence type="predicted"/>
<feature type="transmembrane region" description="Helical" evidence="1">
    <location>
        <begin position="202"/>
        <end position="220"/>
    </location>
</feature>
<dbReference type="RefSeq" id="WP_216798785.1">
    <property type="nucleotide sequence ID" value="NZ_CP076723.1"/>
</dbReference>
<organism evidence="2 3">
    <name type="scientific">Geomonas oryzisoli</name>
    <dbReference type="NCBI Taxonomy" id="2847992"/>
    <lineage>
        <taxon>Bacteria</taxon>
        <taxon>Pseudomonadati</taxon>
        <taxon>Thermodesulfobacteriota</taxon>
        <taxon>Desulfuromonadia</taxon>
        <taxon>Geobacterales</taxon>
        <taxon>Geobacteraceae</taxon>
        <taxon>Geomonas</taxon>
    </lineage>
</organism>
<dbReference type="NCBIfam" id="TIGR04370">
    <property type="entry name" value="glyco_rpt_poly"/>
    <property type="match status" value="1"/>
</dbReference>
<evidence type="ECO:0000313" key="3">
    <source>
        <dbReference type="Proteomes" id="UP000683557"/>
    </source>
</evidence>
<sequence>MNPNRDNLQALRKGILMSSLAGGAVLGQLAGVYDLSSPFQAFVFVYVVIVGLFLSAYCEGRDIDFFSPGVGLTVLLFLYAVSSALFAETTGLTAHNDPVGDDVLTTYYFSCLAGLIGLVGGMLFAQRIKMPATGIRFPSVFLVENNKFHQKLFWAALLLGGIFCYRLLPWFNFLNVPSYAERALALRLERMQDSASGITETLFTNLPLTLILCLATLYVFTSRKRAYMIAGSVIILSYLARNTMAGWRGQVMAAVIIPAIFYHYRVRRIKTVAAVLSGALVYLFVNVMSFVRSTSNLGEMYNLVQAALQSGDAKFLSFTSSTELLVGTNLLRLISGINANESGFTYGLSLISEFLVFIPKVLFPSRPLPLSEQFAATFYPGELEQGGGFGFFFLQEGYWAGGVLGVLVLTFVYGWCVETIFQWVKKNIHYDAVPLIYAVMYNALVLAAVRSGLFGNFKNLLMGLIPFLVVFLLPSLNRSFLCPAEKKEAERA</sequence>
<feature type="transmembrane region" description="Helical" evidence="1">
    <location>
        <begin position="65"/>
        <end position="87"/>
    </location>
</feature>